<comment type="caution">
    <text evidence="2">The sequence shown here is derived from an EMBL/GenBank/DDBJ whole genome shotgun (WGS) entry which is preliminary data.</text>
</comment>
<sequence>MFQYDGRLIRASFGTSKYCNAFLRGIQCSNPDCLYLHAMGKNEDSFTKEQIQQGYANRGGLQDNSKAAVAKDGKDPTGSPSSLPPRAGNPNHTEELDQSSTSDPILFASHAATACAAIHDEWQHLKPRLAHSPWVSNVTSLSSLP</sequence>
<dbReference type="AlphaFoldDB" id="A0A9W7DU86"/>
<keyword evidence="3" id="KW-1185">Reference proteome</keyword>
<organism evidence="2 3">
    <name type="scientific">Triparma retinervis</name>
    <dbReference type="NCBI Taxonomy" id="2557542"/>
    <lineage>
        <taxon>Eukaryota</taxon>
        <taxon>Sar</taxon>
        <taxon>Stramenopiles</taxon>
        <taxon>Ochrophyta</taxon>
        <taxon>Bolidophyceae</taxon>
        <taxon>Parmales</taxon>
        <taxon>Triparmaceae</taxon>
        <taxon>Triparma</taxon>
    </lineage>
</organism>
<evidence type="ECO:0000313" key="3">
    <source>
        <dbReference type="Proteomes" id="UP001165082"/>
    </source>
</evidence>
<dbReference type="PANTHER" id="PTHR12603">
    <property type="entry name" value="CCR4-NOT TRANSCRIPTION COMPLEX RELATED"/>
    <property type="match status" value="1"/>
</dbReference>
<dbReference type="Proteomes" id="UP001165082">
    <property type="component" value="Unassembled WGS sequence"/>
</dbReference>
<dbReference type="PANTHER" id="PTHR12603:SF0">
    <property type="entry name" value="CCR4-NOT TRANSCRIPTION COMPLEX SUBUNIT 4"/>
    <property type="match status" value="1"/>
</dbReference>
<dbReference type="OrthoDB" id="1923159at2759"/>
<name>A0A9W7DU86_9STRA</name>
<evidence type="ECO:0000256" key="1">
    <source>
        <dbReference type="SAM" id="MobiDB-lite"/>
    </source>
</evidence>
<dbReference type="EMBL" id="BRXZ01001961">
    <property type="protein sequence ID" value="GMH50908.1"/>
    <property type="molecule type" value="Genomic_DNA"/>
</dbReference>
<evidence type="ECO:0008006" key="4">
    <source>
        <dbReference type="Google" id="ProtNLM"/>
    </source>
</evidence>
<dbReference type="GO" id="GO:0030014">
    <property type="term" value="C:CCR4-NOT complex"/>
    <property type="evidence" value="ECO:0007669"/>
    <property type="project" value="InterPro"/>
</dbReference>
<dbReference type="GO" id="GO:0004842">
    <property type="term" value="F:ubiquitin-protein transferase activity"/>
    <property type="evidence" value="ECO:0007669"/>
    <property type="project" value="InterPro"/>
</dbReference>
<gene>
    <name evidence="2" type="ORF">TrRE_jg5139</name>
</gene>
<feature type="region of interest" description="Disordered" evidence="1">
    <location>
        <begin position="52"/>
        <end position="103"/>
    </location>
</feature>
<dbReference type="GO" id="GO:0016567">
    <property type="term" value="P:protein ubiquitination"/>
    <property type="evidence" value="ECO:0007669"/>
    <property type="project" value="TreeGrafter"/>
</dbReference>
<proteinExistence type="predicted"/>
<evidence type="ECO:0000313" key="2">
    <source>
        <dbReference type="EMBL" id="GMH50908.1"/>
    </source>
</evidence>
<protein>
    <recommendedName>
        <fullName evidence="4">C3H1-type domain-containing protein</fullName>
    </recommendedName>
</protein>
<accession>A0A9W7DU86</accession>
<reference evidence="2" key="1">
    <citation type="submission" date="2022-07" db="EMBL/GenBank/DDBJ databases">
        <title>Genome analysis of Parmales, a sister group of diatoms, reveals the evolutionary specialization of diatoms from phago-mixotrophs to photoautotrophs.</title>
        <authorList>
            <person name="Ban H."/>
            <person name="Sato S."/>
            <person name="Yoshikawa S."/>
            <person name="Kazumasa Y."/>
            <person name="Nakamura Y."/>
            <person name="Ichinomiya M."/>
            <person name="Saitoh K."/>
            <person name="Sato N."/>
            <person name="Blanc-Mathieu R."/>
            <person name="Endo H."/>
            <person name="Kuwata A."/>
            <person name="Ogata H."/>
        </authorList>
    </citation>
    <scope>NUCLEOTIDE SEQUENCE</scope>
</reference>
<dbReference type="InterPro" id="IPR039780">
    <property type="entry name" value="Mot2"/>
</dbReference>